<organism evidence="2 3">
    <name type="scientific">Pontibacter mangrovi</name>
    <dbReference type="NCBI Taxonomy" id="2589816"/>
    <lineage>
        <taxon>Bacteria</taxon>
        <taxon>Pseudomonadati</taxon>
        <taxon>Bacteroidota</taxon>
        <taxon>Cytophagia</taxon>
        <taxon>Cytophagales</taxon>
        <taxon>Hymenobacteraceae</taxon>
        <taxon>Pontibacter</taxon>
    </lineage>
</organism>
<dbReference type="RefSeq" id="WP_140621256.1">
    <property type="nucleotide sequence ID" value="NZ_VFRQ01000004.1"/>
</dbReference>
<accession>A0A501W6W1</accession>
<proteinExistence type="predicted"/>
<keyword evidence="1" id="KW-0732">Signal</keyword>
<evidence type="ECO:0008006" key="4">
    <source>
        <dbReference type="Google" id="ProtNLM"/>
    </source>
</evidence>
<feature type="chain" id="PRO_5021376486" description="DUF3108 domain-containing protein" evidence="1">
    <location>
        <begin position="20"/>
        <end position="252"/>
    </location>
</feature>
<evidence type="ECO:0000313" key="2">
    <source>
        <dbReference type="EMBL" id="TPE44365.1"/>
    </source>
</evidence>
<dbReference type="Proteomes" id="UP000316727">
    <property type="component" value="Unassembled WGS sequence"/>
</dbReference>
<reference evidence="2 3" key="1">
    <citation type="submission" date="2019-06" db="EMBL/GenBank/DDBJ databases">
        <title>A novel bacterium of genus Pontibacter, isolated from marine sediment.</title>
        <authorList>
            <person name="Huang H."/>
            <person name="Mo K."/>
            <person name="Hu Y."/>
        </authorList>
    </citation>
    <scope>NUCLEOTIDE SEQUENCE [LARGE SCALE GENOMIC DNA]</scope>
    <source>
        <strain evidence="2 3">HB172049</strain>
    </source>
</reference>
<dbReference type="Pfam" id="PF11306">
    <property type="entry name" value="DUF3108"/>
    <property type="match status" value="1"/>
</dbReference>
<evidence type="ECO:0000256" key="1">
    <source>
        <dbReference type="SAM" id="SignalP"/>
    </source>
</evidence>
<dbReference type="InterPro" id="IPR021457">
    <property type="entry name" value="DUF3108"/>
</dbReference>
<dbReference type="AlphaFoldDB" id="A0A501W6W1"/>
<feature type="signal peptide" evidence="1">
    <location>
        <begin position="1"/>
        <end position="19"/>
    </location>
</feature>
<protein>
    <recommendedName>
        <fullName evidence="4">DUF3108 domain-containing protein</fullName>
    </recommendedName>
</protein>
<name>A0A501W6W1_9BACT</name>
<dbReference type="OrthoDB" id="6057441at2"/>
<keyword evidence="3" id="KW-1185">Reference proteome</keyword>
<dbReference type="EMBL" id="VFRQ01000004">
    <property type="protein sequence ID" value="TPE44365.1"/>
    <property type="molecule type" value="Genomic_DNA"/>
</dbReference>
<evidence type="ECO:0000313" key="3">
    <source>
        <dbReference type="Proteomes" id="UP000316727"/>
    </source>
</evidence>
<sequence>MKKYFLLAGALLLGGIAMAAPDTLYVKPSDLRMHQLKSGLRQYMVTIQKPDKPHVLSQSLWNRDVRFEKHEGQEQLVIRQNWVGTDSTANRQVFSICREDFTPVYHTSTSFRGTAAFEFRQGQVVGSDTTANNAFKGFQVPSEEQAFNWELDLEFFEVLPLKANTVYSINFYHPGSRPGPGHKLYEVVGSEKIPTSNNRQTDCWKLRIDYGDNNYSMFWISKKQHEVLKMEERFNGNIRHKVKLSTVAGKYI</sequence>
<gene>
    <name evidence="2" type="ORF">FJM65_09450</name>
</gene>
<comment type="caution">
    <text evidence="2">The sequence shown here is derived from an EMBL/GenBank/DDBJ whole genome shotgun (WGS) entry which is preliminary data.</text>
</comment>